<keyword evidence="1" id="KW-0324">Glycolysis</keyword>
<evidence type="ECO:0000313" key="7">
    <source>
        <dbReference type="Proteomes" id="UP000029389"/>
    </source>
</evidence>
<dbReference type="Proteomes" id="UP000029389">
    <property type="component" value="Unassembled WGS sequence"/>
</dbReference>
<protein>
    <submittedName>
        <fullName evidence="5">Histidine phosphatase super family protein</fullName>
    </submittedName>
    <submittedName>
        <fullName evidence="6">Phosphoserine phosphatase 1</fullName>
    </submittedName>
</protein>
<evidence type="ECO:0000256" key="3">
    <source>
        <dbReference type="PIRSR" id="PIRSR613078-1"/>
    </source>
</evidence>
<dbReference type="GO" id="GO:0016791">
    <property type="term" value="F:phosphatase activity"/>
    <property type="evidence" value="ECO:0007669"/>
    <property type="project" value="TreeGrafter"/>
</dbReference>
<evidence type="ECO:0000256" key="2">
    <source>
        <dbReference type="ARBA" id="ARBA00023235"/>
    </source>
</evidence>
<reference evidence="6 8" key="2">
    <citation type="submission" date="2018-08" db="EMBL/GenBank/DDBJ databases">
        <title>Bacillus clarus sp. nov. strain PS00077A.</title>
        <authorList>
            <person name="Mendez Acevedo M."/>
            <person name="Carroll L."/>
            <person name="Mukherjee M."/>
            <person name="Wiedmann M."/>
            <person name="Kovac J."/>
        </authorList>
    </citation>
    <scope>NUCLEOTIDE SEQUENCE [LARGE SCALE GENOMIC DNA]</scope>
    <source>
        <strain evidence="6 8">PS00077A</strain>
    </source>
</reference>
<dbReference type="RefSeq" id="WP_042983328.1">
    <property type="nucleotide sequence ID" value="NZ_JMQC01000008.1"/>
</dbReference>
<keyword evidence="2" id="KW-0413">Isomerase</keyword>
<dbReference type="InterPro" id="IPR013078">
    <property type="entry name" value="His_Pase_superF_clade-1"/>
</dbReference>
<dbReference type="CDD" id="cd07067">
    <property type="entry name" value="HP_PGM_like"/>
    <property type="match status" value="1"/>
</dbReference>
<gene>
    <name evidence="6" type="ORF">D0U04_09985</name>
    <name evidence="5" type="ORF">DJ93_4449</name>
</gene>
<feature type="binding site" evidence="4">
    <location>
        <position position="59"/>
    </location>
    <ligand>
        <name>substrate</name>
    </ligand>
</feature>
<dbReference type="NCBIfam" id="NF009994">
    <property type="entry name" value="PRK13463.1"/>
    <property type="match status" value="1"/>
</dbReference>
<feature type="active site" description="Tele-phosphohistidine intermediate" evidence="3">
    <location>
        <position position="10"/>
    </location>
</feature>
<dbReference type="PROSITE" id="PS00175">
    <property type="entry name" value="PG_MUTASE"/>
    <property type="match status" value="1"/>
</dbReference>
<dbReference type="STRING" id="1405.B7492_10780"/>
<dbReference type="InterPro" id="IPR029033">
    <property type="entry name" value="His_PPase_superfam"/>
</dbReference>
<dbReference type="Proteomes" id="UP000264294">
    <property type="component" value="Unassembled WGS sequence"/>
</dbReference>
<evidence type="ECO:0000313" key="5">
    <source>
        <dbReference type="EMBL" id="KFM99795.1"/>
    </source>
</evidence>
<dbReference type="AlphaFoldDB" id="A0A090Z5Y6"/>
<evidence type="ECO:0000313" key="8">
    <source>
        <dbReference type="Proteomes" id="UP000264294"/>
    </source>
</evidence>
<evidence type="ECO:0000256" key="4">
    <source>
        <dbReference type="PIRSR" id="PIRSR613078-2"/>
    </source>
</evidence>
<dbReference type="PANTHER" id="PTHR48100:SF1">
    <property type="entry name" value="HISTIDINE PHOSPHATASE FAMILY PROTEIN-RELATED"/>
    <property type="match status" value="1"/>
</dbReference>
<evidence type="ECO:0000256" key="1">
    <source>
        <dbReference type="ARBA" id="ARBA00023152"/>
    </source>
</evidence>
<dbReference type="SMART" id="SM00855">
    <property type="entry name" value="PGAM"/>
    <property type="match status" value="1"/>
</dbReference>
<feature type="binding site" evidence="4">
    <location>
        <begin position="9"/>
        <end position="16"/>
    </location>
    <ligand>
        <name>substrate</name>
    </ligand>
</feature>
<proteinExistence type="predicted"/>
<reference evidence="5 7" key="1">
    <citation type="submission" date="2014-04" db="EMBL/GenBank/DDBJ databases">
        <authorList>
            <person name="Bishop-Lilly K.A."/>
            <person name="Broomall S.M."/>
            <person name="Chain P.S."/>
            <person name="Chertkov O."/>
            <person name="Coyne S.R."/>
            <person name="Daligault H.E."/>
            <person name="Davenport K.W."/>
            <person name="Erkkila T."/>
            <person name="Frey K.G."/>
            <person name="Gibbons H.S."/>
            <person name="Gu W."/>
            <person name="Jaissle J."/>
            <person name="Johnson S.L."/>
            <person name="Koroleva G.I."/>
            <person name="Ladner J.T."/>
            <person name="Lo C.-C."/>
            <person name="Minogue T.D."/>
            <person name="Munk C."/>
            <person name="Palacios G.F."/>
            <person name="Redden C.L."/>
            <person name="Rosenzweig C.N."/>
            <person name="Scholz M.B."/>
            <person name="Teshima H."/>
            <person name="Xu Y."/>
        </authorList>
    </citation>
    <scope>NUCLEOTIDE SEQUENCE [LARGE SCALE GENOMIC DNA]</scope>
    <source>
        <strain evidence="5 7">BHP</strain>
    </source>
</reference>
<dbReference type="PANTHER" id="PTHR48100">
    <property type="entry name" value="BROAD-SPECIFICITY PHOSPHATASE YOR283W-RELATED"/>
    <property type="match status" value="1"/>
</dbReference>
<dbReference type="EMBL" id="JMQC01000008">
    <property type="protein sequence ID" value="KFM99795.1"/>
    <property type="molecule type" value="Genomic_DNA"/>
</dbReference>
<accession>A0A090Z5Y6</accession>
<dbReference type="InterPro" id="IPR050275">
    <property type="entry name" value="PGM_Phosphatase"/>
</dbReference>
<dbReference type="PATRIC" id="fig|1405.8.peg.4579"/>
<name>A0A090Z5Y6_9BACI</name>
<keyword evidence="8" id="KW-1185">Reference proteome</keyword>
<dbReference type="EMBL" id="QVOD01000009">
    <property type="protein sequence ID" value="RFT67089.1"/>
    <property type="molecule type" value="Genomic_DNA"/>
</dbReference>
<evidence type="ECO:0000313" key="6">
    <source>
        <dbReference type="EMBL" id="RFT67089.1"/>
    </source>
</evidence>
<dbReference type="Pfam" id="PF00300">
    <property type="entry name" value="His_Phos_1"/>
    <property type="match status" value="1"/>
</dbReference>
<comment type="caution">
    <text evidence="5">The sequence shown here is derived from an EMBL/GenBank/DDBJ whole genome shotgun (WGS) entry which is preliminary data.</text>
</comment>
<dbReference type="PIRSF" id="PIRSF000709">
    <property type="entry name" value="6PFK_2-Ptase"/>
    <property type="match status" value="1"/>
</dbReference>
<dbReference type="InterPro" id="IPR001345">
    <property type="entry name" value="PG/BPGM_mutase_AS"/>
</dbReference>
<dbReference type="GO" id="GO:0005737">
    <property type="term" value="C:cytoplasm"/>
    <property type="evidence" value="ECO:0007669"/>
    <property type="project" value="TreeGrafter"/>
</dbReference>
<organism evidence="5 7">
    <name type="scientific">Bacillus clarus</name>
    <dbReference type="NCBI Taxonomy" id="2338372"/>
    <lineage>
        <taxon>Bacteria</taxon>
        <taxon>Bacillati</taxon>
        <taxon>Bacillota</taxon>
        <taxon>Bacilli</taxon>
        <taxon>Bacillales</taxon>
        <taxon>Bacillaceae</taxon>
        <taxon>Bacillus</taxon>
        <taxon>Bacillus cereus group</taxon>
    </lineage>
</organism>
<feature type="active site" description="Proton donor/acceptor" evidence="3">
    <location>
        <position position="83"/>
    </location>
</feature>
<dbReference type="Gene3D" id="3.40.50.1240">
    <property type="entry name" value="Phosphoglycerate mutase-like"/>
    <property type="match status" value="1"/>
</dbReference>
<dbReference type="SUPFAM" id="SSF53254">
    <property type="entry name" value="Phosphoglycerate mutase-like"/>
    <property type="match status" value="1"/>
</dbReference>
<sequence length="205" mass="23362">MKTTVYVTRHGETEWNVARRMQGRKNSALTEKGISQAKQLGNHMENVPLHAIYSSPSDRTLHTAELIRGERDIPIIADEHFYEINMGVWEGQTSTELERQYPEEVKLFWNEPHKFQSTSGENFSVVHKRVLEGIQLLLEKHEGESILIVSHAAAAKLLVGHFAGIGIENVWEDPFMHSASLSRIEFEGEKGEVQQFADISHFQQT</sequence>